<name>A0ABW1QYQ3_9ACTN</name>
<evidence type="ECO:0000313" key="6">
    <source>
        <dbReference type="EMBL" id="MFC6154654.1"/>
    </source>
</evidence>
<dbReference type="Proteomes" id="UP001596098">
    <property type="component" value="Unassembled WGS sequence"/>
</dbReference>
<keyword evidence="2 4" id="KW-0238">DNA-binding</keyword>
<dbReference type="EMBL" id="JBHSQI010000008">
    <property type="protein sequence ID" value="MFC6154654.1"/>
    <property type="molecule type" value="Genomic_DNA"/>
</dbReference>
<proteinExistence type="predicted"/>
<keyword evidence="1" id="KW-0805">Transcription regulation</keyword>
<dbReference type="InterPro" id="IPR009057">
    <property type="entry name" value="Homeodomain-like_sf"/>
</dbReference>
<dbReference type="InterPro" id="IPR036271">
    <property type="entry name" value="Tet_transcr_reg_TetR-rel_C_sf"/>
</dbReference>
<evidence type="ECO:0000256" key="4">
    <source>
        <dbReference type="PROSITE-ProRule" id="PRU00335"/>
    </source>
</evidence>
<dbReference type="SUPFAM" id="SSF48498">
    <property type="entry name" value="Tetracyclin repressor-like, C-terminal domain"/>
    <property type="match status" value="1"/>
</dbReference>
<gene>
    <name evidence="6" type="ORF">ACFPWU_13380</name>
</gene>
<dbReference type="PANTHER" id="PTHR30055">
    <property type="entry name" value="HTH-TYPE TRANSCRIPTIONAL REGULATOR RUTR"/>
    <property type="match status" value="1"/>
</dbReference>
<dbReference type="InterPro" id="IPR050109">
    <property type="entry name" value="HTH-type_TetR-like_transc_reg"/>
</dbReference>
<dbReference type="Gene3D" id="1.10.357.10">
    <property type="entry name" value="Tetracycline Repressor, domain 2"/>
    <property type="match status" value="1"/>
</dbReference>
<dbReference type="PANTHER" id="PTHR30055:SF234">
    <property type="entry name" value="HTH-TYPE TRANSCRIPTIONAL REGULATOR BETI"/>
    <property type="match status" value="1"/>
</dbReference>
<accession>A0ABW1QYQ3</accession>
<feature type="DNA-binding region" description="H-T-H motif" evidence="4">
    <location>
        <begin position="28"/>
        <end position="47"/>
    </location>
</feature>
<dbReference type="Pfam" id="PF00440">
    <property type="entry name" value="TetR_N"/>
    <property type="match status" value="1"/>
</dbReference>
<evidence type="ECO:0000256" key="2">
    <source>
        <dbReference type="ARBA" id="ARBA00023125"/>
    </source>
</evidence>
<organism evidence="6 7">
    <name type="scientific">Nocardioides yefusunii</name>
    <dbReference type="NCBI Taxonomy" id="2500546"/>
    <lineage>
        <taxon>Bacteria</taxon>
        <taxon>Bacillati</taxon>
        <taxon>Actinomycetota</taxon>
        <taxon>Actinomycetes</taxon>
        <taxon>Propionibacteriales</taxon>
        <taxon>Nocardioidaceae</taxon>
        <taxon>Nocardioides</taxon>
    </lineage>
</organism>
<feature type="domain" description="HTH tetR-type" evidence="5">
    <location>
        <begin position="6"/>
        <end position="65"/>
    </location>
</feature>
<evidence type="ECO:0000256" key="1">
    <source>
        <dbReference type="ARBA" id="ARBA00023015"/>
    </source>
</evidence>
<dbReference type="SUPFAM" id="SSF46689">
    <property type="entry name" value="Homeodomain-like"/>
    <property type="match status" value="1"/>
</dbReference>
<evidence type="ECO:0000259" key="5">
    <source>
        <dbReference type="PROSITE" id="PS50977"/>
    </source>
</evidence>
<dbReference type="InterPro" id="IPR001647">
    <property type="entry name" value="HTH_TetR"/>
</dbReference>
<keyword evidence="7" id="KW-1185">Reference proteome</keyword>
<dbReference type="RefSeq" id="WP_128220937.1">
    <property type="nucleotide sequence ID" value="NZ_CP034929.1"/>
</dbReference>
<evidence type="ECO:0000256" key="3">
    <source>
        <dbReference type="ARBA" id="ARBA00023163"/>
    </source>
</evidence>
<dbReference type="PROSITE" id="PS50977">
    <property type="entry name" value="HTH_TETR_2"/>
    <property type="match status" value="1"/>
</dbReference>
<comment type="caution">
    <text evidence="6">The sequence shown here is derived from an EMBL/GenBank/DDBJ whole genome shotgun (WGS) entry which is preliminary data.</text>
</comment>
<evidence type="ECO:0000313" key="7">
    <source>
        <dbReference type="Proteomes" id="UP001596098"/>
    </source>
</evidence>
<protein>
    <submittedName>
        <fullName evidence="6">TetR/AcrR family transcriptional regulator</fullName>
    </submittedName>
</protein>
<reference evidence="7" key="1">
    <citation type="journal article" date="2019" name="Int. J. Syst. Evol. Microbiol.">
        <title>The Global Catalogue of Microorganisms (GCM) 10K type strain sequencing project: providing services to taxonomists for standard genome sequencing and annotation.</title>
        <authorList>
            <consortium name="The Broad Institute Genomics Platform"/>
            <consortium name="The Broad Institute Genome Sequencing Center for Infectious Disease"/>
            <person name="Wu L."/>
            <person name="Ma J."/>
        </authorList>
    </citation>
    <scope>NUCLEOTIDE SEQUENCE [LARGE SCALE GENOMIC DNA]</scope>
    <source>
        <strain evidence="7">DFY28</strain>
    </source>
</reference>
<keyword evidence="3" id="KW-0804">Transcription</keyword>
<sequence>MRADAMRRRAALIFAARKLFAEHGSEVALETVATEAGVGIATLYRNFESRAQLLDHVALSILSEVHEATLRAESVAAGEERSHEAWVGLVDDLVALDLGALTQALAVADARELSAEVRDQQSLAVGRLDALLRTLSAAGVVREDLRAQELVVALAVVTRPQPDAIVRALPGIRAKVIAMLVDGMRPEGAPALVSP</sequence>
<dbReference type="PRINTS" id="PR00455">
    <property type="entry name" value="HTHTETR"/>
</dbReference>